<evidence type="ECO:0000256" key="3">
    <source>
        <dbReference type="ARBA" id="ARBA00022837"/>
    </source>
</evidence>
<gene>
    <name evidence="12" type="ORF">PMEA_00006846</name>
</gene>
<dbReference type="InterPro" id="IPR044862">
    <property type="entry name" value="Pro_4_hyd_alph_FE2OG_OXY"/>
</dbReference>
<keyword evidence="3" id="KW-0106">Calcium</keyword>
<keyword evidence="4" id="KW-0847">Vitamin C</keyword>
<feature type="domain" description="Fe2OG dioxygenase" evidence="11">
    <location>
        <begin position="1421"/>
        <end position="1567"/>
    </location>
</feature>
<evidence type="ECO:0000256" key="4">
    <source>
        <dbReference type="ARBA" id="ARBA00022896"/>
    </source>
</evidence>
<dbReference type="PANTHER" id="PTHR10869">
    <property type="entry name" value="PROLYL 4-HYDROXYLASE ALPHA SUBUNIT"/>
    <property type="match status" value="1"/>
</dbReference>
<dbReference type="Pfam" id="PF13499">
    <property type="entry name" value="EF-hand_7"/>
    <property type="match status" value="1"/>
</dbReference>
<feature type="region of interest" description="Disordered" evidence="8">
    <location>
        <begin position="80"/>
        <end position="107"/>
    </location>
</feature>
<dbReference type="SMART" id="SM00702">
    <property type="entry name" value="P4Hc"/>
    <property type="match status" value="2"/>
</dbReference>
<feature type="domain" description="Fe2OG dioxygenase" evidence="11">
    <location>
        <begin position="935"/>
        <end position="1080"/>
    </location>
</feature>
<name>A0AAU9WI90_9CNID</name>
<feature type="region of interest" description="Disordered" evidence="8">
    <location>
        <begin position="1150"/>
        <end position="1178"/>
    </location>
</feature>
<feature type="chain" id="PRO_5043448825" description="Transmembrane prolyl 4-hydroxylase" evidence="9">
    <location>
        <begin position="31"/>
        <end position="1655"/>
    </location>
</feature>
<feature type="compositionally biased region" description="Basic and acidic residues" evidence="8">
    <location>
        <begin position="1611"/>
        <end position="1655"/>
    </location>
</feature>
<evidence type="ECO:0008006" key="14">
    <source>
        <dbReference type="Google" id="ProtNLM"/>
    </source>
</evidence>
<reference evidence="12 13" key="1">
    <citation type="submission" date="2022-05" db="EMBL/GenBank/DDBJ databases">
        <authorList>
            <consortium name="Genoscope - CEA"/>
            <person name="William W."/>
        </authorList>
    </citation>
    <scope>NUCLEOTIDE SEQUENCE [LARGE SCALE GENOMIC DNA]</scope>
</reference>
<dbReference type="GO" id="GO:0005506">
    <property type="term" value="F:iron ion binding"/>
    <property type="evidence" value="ECO:0007669"/>
    <property type="project" value="InterPro"/>
</dbReference>
<feature type="domain" description="EF-hand" evidence="10">
    <location>
        <begin position="1332"/>
        <end position="1369"/>
    </location>
</feature>
<evidence type="ECO:0000313" key="13">
    <source>
        <dbReference type="Proteomes" id="UP001159428"/>
    </source>
</evidence>
<evidence type="ECO:0000313" key="12">
    <source>
        <dbReference type="EMBL" id="CAH3115912.1"/>
    </source>
</evidence>
<evidence type="ECO:0000259" key="11">
    <source>
        <dbReference type="PROSITE" id="PS51471"/>
    </source>
</evidence>
<dbReference type="InterPro" id="IPR045054">
    <property type="entry name" value="P4HA-like"/>
</dbReference>
<keyword evidence="6" id="KW-0560">Oxidoreductase</keyword>
<dbReference type="SMART" id="SM00054">
    <property type="entry name" value="EFh"/>
    <property type="match status" value="5"/>
</dbReference>
<feature type="signal peptide" evidence="9">
    <location>
        <begin position="1"/>
        <end position="30"/>
    </location>
</feature>
<dbReference type="InterPro" id="IPR018247">
    <property type="entry name" value="EF_Hand_1_Ca_BS"/>
</dbReference>
<dbReference type="Pfam" id="PF13640">
    <property type="entry name" value="2OG-FeII_Oxy_3"/>
    <property type="match status" value="2"/>
</dbReference>
<keyword evidence="9" id="KW-0732">Signal</keyword>
<evidence type="ECO:0000256" key="7">
    <source>
        <dbReference type="ARBA" id="ARBA00023004"/>
    </source>
</evidence>
<dbReference type="Pfam" id="PF13833">
    <property type="entry name" value="EF-hand_8"/>
    <property type="match status" value="1"/>
</dbReference>
<dbReference type="EMBL" id="CALNXJ010000015">
    <property type="protein sequence ID" value="CAH3115912.1"/>
    <property type="molecule type" value="Genomic_DNA"/>
</dbReference>
<dbReference type="PANTHER" id="PTHR10869:SF246">
    <property type="entry name" value="TRANSMEMBRANE PROLYL 4-HYDROXYLASE"/>
    <property type="match status" value="1"/>
</dbReference>
<comment type="caution">
    <text evidence="12">The sequence shown here is derived from an EMBL/GenBank/DDBJ whole genome shotgun (WGS) entry which is preliminary data.</text>
</comment>
<evidence type="ECO:0000256" key="6">
    <source>
        <dbReference type="ARBA" id="ARBA00023002"/>
    </source>
</evidence>
<evidence type="ECO:0000256" key="5">
    <source>
        <dbReference type="ARBA" id="ARBA00022964"/>
    </source>
</evidence>
<sequence length="1655" mass="191238">MQLMADRTSHRFVWFLGLVLIIARGLQIKAKDISIHQHTCDSDENEEGFCDTTDESKYVQNDEIVDLKEEIPRIQKTEQVESLSQDLKEGQQSNEVHNNLSESNDKQVLSNSNATTEWIGLQIPVVDGIKAKIEILPGIKRHMKTLSMRPLVFEIPDFLDEDECELIIAMAENKKLNDNPKKTDNRGVYYEDPLNTFKQWDLNGDEYIDAEEIVLIPGKMDLKFTKHNATEMMKTLNLDEDDNGKINLTEFKSVELEEIRQYIAGLLNDSSLRRIPNSRVSWLWHDEDELLRYQPDLLHGFHERLQAVTKIPKEIIQESEPMQVMQFEENNYQYCQQDSEPKFEGVPCCLYGDMKECRICRYITLAYFLNDVDEGGELVMPLANSEFEDDIMNNSGTWTGFFTYDKTTGSRNTFEVDIQFKMDGANKVIYGKGSDDNGEFELIDSLLTGNIIRFRKKYLNQGNKDFSIKYAGQLKGNTQIDGKWWVPGGEKMRGKFFMRHKGYEKWMNNAIGKCNSHEYCAKGKLVIKPKRGKAVMWYNHVPNDDGTWIGGLDNRMYYGHCDVTKGEKWMATNWINVDGDGEMELRAWKRGTNLISDTRKHLNQNILQRMRRAEDNKAPDEIEEELNNDMENTQEWTFESRPKERHVLNAVVSLLESLNEEEMVAVSKKVHEKLQMLCVPLVLNQGGKISLVDGSKADKQLVYSDNFHKQKISECQDNTADCSAGHGEPRNIHLSLPRINGVKVGHVQDMELTESTKHTVRTLSLQPPVFEIPNFFTDEECEMIIDLAQEKGMSETPLTQDNDQSDNTDSIEDKFKAWDKNEDKFIDKTEAIHISEKRNTYLTEDDVQEMFAALNLDQDEDGKLSMKELEKTSLKDLNAYFDKEKLAKPRLRSHNSQQVWLWHDEDELLQYEGLLEDYHDRLQQLTKLPRPIIEQSEPVQVVHYKEQGHYHCHHDSQAISHDKPCCMYGSSDCRLCRYLTIVVFLNDVDEGGECAFPLADNTTFSWQAWSNESVQSCNMVKHCDKSNLVIKPQKGKALLWYNHLYDGTRRWLGELDPLSYQGSCHVQKGEKWVAKIWVNINGDGKEELRAWKMGHNWLARNNYNKEIVNALHSEIHEKTGVENKYTRDMNKNIAMDVKNEDLSKEDVHTVKEENTKSGVNQLSSSDTSDSDEEASVVSVDDAPELAPKIDMKNRAYFAVSCTILLSFMWITKSTEAGDEIDKTKWVPKLRDPVKVGHEEEMMVFPFHKRKVKTISMNPPIFEISNFLTDVECDHLISYAKRLGLEKSPLAKADTVIDDETSQRTFKIWDNNDDGFIEPVEIMHVRGKEDLYFTEDDLREMFEELDMDKDKNGKIDFEEFSKVTVPVMKDYFDKVRRTKPRLRSRNSRQVWMFHNDPKYPLLSDFHGRLSRLSLLPEEFINNTEPLQVVKYDVHGHYHCHHDSDDLNPKLQCCSYANEDDCRLCRLATVLLYLNEPQEGGETAFPVAGNETFSAEAWERGEGWKCNLAQNCHKSNLVIKPEKGKAILWYNHQLDKNTGWLSDLDQLAQHGGCDVIKGTKWVANLWLTLVGKQGTEEPFKGWIDYGKDETKYKPGTDWKGDLVKQGNEEESSEEKKEETEQKKSEIKDEEKTKEEKEKAIKEAKESGDGSYDVKLEL</sequence>
<dbReference type="Gene3D" id="2.60.120.620">
    <property type="entry name" value="q2cbj1_9rhob like domain"/>
    <property type="match status" value="3"/>
</dbReference>
<dbReference type="InterPro" id="IPR006620">
    <property type="entry name" value="Pro_4_hyd_alph"/>
</dbReference>
<dbReference type="GO" id="GO:0004656">
    <property type="term" value="F:procollagen-proline 4-dioxygenase activity"/>
    <property type="evidence" value="ECO:0007669"/>
    <property type="project" value="TreeGrafter"/>
</dbReference>
<dbReference type="PROSITE" id="PS00018">
    <property type="entry name" value="EF_HAND_1"/>
    <property type="match status" value="4"/>
</dbReference>
<dbReference type="GO" id="GO:0031418">
    <property type="term" value="F:L-ascorbic acid binding"/>
    <property type="evidence" value="ECO:0007669"/>
    <property type="project" value="UniProtKB-KW"/>
</dbReference>
<protein>
    <recommendedName>
        <fullName evidence="14">Transmembrane prolyl 4-hydroxylase</fullName>
    </recommendedName>
</protein>
<evidence type="ECO:0000259" key="10">
    <source>
        <dbReference type="PROSITE" id="PS50222"/>
    </source>
</evidence>
<dbReference type="InterPro" id="IPR005123">
    <property type="entry name" value="Oxoglu/Fe-dep_dioxygenase_dom"/>
</dbReference>
<dbReference type="PROSITE" id="PS50222">
    <property type="entry name" value="EF_HAND_2"/>
    <property type="match status" value="2"/>
</dbReference>
<evidence type="ECO:0000256" key="1">
    <source>
        <dbReference type="ARBA" id="ARBA00001961"/>
    </source>
</evidence>
<comment type="cofactor">
    <cofactor evidence="1">
        <name>L-ascorbate</name>
        <dbReference type="ChEBI" id="CHEBI:38290"/>
    </cofactor>
</comment>
<evidence type="ECO:0000256" key="8">
    <source>
        <dbReference type="SAM" id="MobiDB-lite"/>
    </source>
</evidence>
<dbReference type="PROSITE" id="PS51471">
    <property type="entry name" value="FE2OG_OXY"/>
    <property type="match status" value="2"/>
</dbReference>
<proteinExistence type="predicted"/>
<dbReference type="SUPFAM" id="SSF47473">
    <property type="entry name" value="EF-hand"/>
    <property type="match status" value="2"/>
</dbReference>
<organism evidence="12 13">
    <name type="scientific">Pocillopora meandrina</name>
    <dbReference type="NCBI Taxonomy" id="46732"/>
    <lineage>
        <taxon>Eukaryota</taxon>
        <taxon>Metazoa</taxon>
        <taxon>Cnidaria</taxon>
        <taxon>Anthozoa</taxon>
        <taxon>Hexacorallia</taxon>
        <taxon>Scleractinia</taxon>
        <taxon>Astrocoeniina</taxon>
        <taxon>Pocilloporidae</taxon>
        <taxon>Pocillopora</taxon>
    </lineage>
</organism>
<dbReference type="CDD" id="cd00051">
    <property type="entry name" value="EFh"/>
    <property type="match status" value="2"/>
</dbReference>
<feature type="domain" description="EF-hand" evidence="10">
    <location>
        <begin position="188"/>
        <end position="223"/>
    </location>
</feature>
<dbReference type="GO" id="GO:0005783">
    <property type="term" value="C:endoplasmic reticulum"/>
    <property type="evidence" value="ECO:0007669"/>
    <property type="project" value="TreeGrafter"/>
</dbReference>
<dbReference type="InterPro" id="IPR011992">
    <property type="entry name" value="EF-hand-dom_pair"/>
</dbReference>
<evidence type="ECO:0000256" key="9">
    <source>
        <dbReference type="SAM" id="SignalP"/>
    </source>
</evidence>
<evidence type="ECO:0000256" key="2">
    <source>
        <dbReference type="ARBA" id="ARBA00022723"/>
    </source>
</evidence>
<dbReference type="GO" id="GO:0005509">
    <property type="term" value="F:calcium ion binding"/>
    <property type="evidence" value="ECO:0007669"/>
    <property type="project" value="InterPro"/>
</dbReference>
<keyword evidence="13" id="KW-1185">Reference proteome</keyword>
<keyword evidence="2" id="KW-0479">Metal-binding</keyword>
<accession>A0AAU9WI90</accession>
<dbReference type="InterPro" id="IPR002048">
    <property type="entry name" value="EF_hand_dom"/>
</dbReference>
<keyword evidence="5" id="KW-0223">Dioxygenase</keyword>
<keyword evidence="7" id="KW-0408">Iron</keyword>
<dbReference type="Gene3D" id="1.10.238.10">
    <property type="entry name" value="EF-hand"/>
    <property type="match status" value="3"/>
</dbReference>
<dbReference type="Proteomes" id="UP001159428">
    <property type="component" value="Unassembled WGS sequence"/>
</dbReference>
<feature type="region of interest" description="Disordered" evidence="8">
    <location>
        <begin position="1594"/>
        <end position="1655"/>
    </location>
</feature>